<dbReference type="EMBL" id="VOOS01000004">
    <property type="protein sequence ID" value="TXB64677.1"/>
    <property type="molecule type" value="Genomic_DNA"/>
</dbReference>
<organism evidence="4 5">
    <name type="scientific">Vicingus serpentipes</name>
    <dbReference type="NCBI Taxonomy" id="1926625"/>
    <lineage>
        <taxon>Bacteria</taxon>
        <taxon>Pseudomonadati</taxon>
        <taxon>Bacteroidota</taxon>
        <taxon>Flavobacteriia</taxon>
        <taxon>Flavobacteriales</taxon>
        <taxon>Vicingaceae</taxon>
        <taxon>Vicingus</taxon>
    </lineage>
</organism>
<gene>
    <name evidence="4" type="ORF">FRY74_09505</name>
</gene>
<feature type="domain" description="Fibronectin type-III" evidence="3">
    <location>
        <begin position="516"/>
        <end position="605"/>
    </location>
</feature>
<evidence type="ECO:0000313" key="5">
    <source>
        <dbReference type="Proteomes" id="UP000321721"/>
    </source>
</evidence>
<dbReference type="AlphaFoldDB" id="A0A5C6RR57"/>
<keyword evidence="1 2" id="KW-0732">Signal</keyword>
<comment type="caution">
    <text evidence="4">The sequence shown here is derived from an EMBL/GenBank/DDBJ whole genome shotgun (WGS) entry which is preliminary data.</text>
</comment>
<dbReference type="NCBIfam" id="TIGR04183">
    <property type="entry name" value="Por_Secre_tail"/>
    <property type="match status" value="1"/>
</dbReference>
<dbReference type="PROSITE" id="PS50853">
    <property type="entry name" value="FN3"/>
    <property type="match status" value="3"/>
</dbReference>
<dbReference type="InterPro" id="IPR003961">
    <property type="entry name" value="FN3_dom"/>
</dbReference>
<reference evidence="4 5" key="1">
    <citation type="submission" date="2019-08" db="EMBL/GenBank/DDBJ databases">
        <title>Genome of Vicingus serpentipes NCIMB 15042.</title>
        <authorList>
            <person name="Bowman J.P."/>
        </authorList>
    </citation>
    <scope>NUCLEOTIDE SEQUENCE [LARGE SCALE GENOMIC DNA]</scope>
    <source>
        <strain evidence="4 5">NCIMB 15042</strain>
    </source>
</reference>
<name>A0A5C6RR57_9FLAO</name>
<dbReference type="InterPro" id="IPR008979">
    <property type="entry name" value="Galactose-bd-like_sf"/>
</dbReference>
<evidence type="ECO:0000259" key="3">
    <source>
        <dbReference type="PROSITE" id="PS50853"/>
    </source>
</evidence>
<dbReference type="SMART" id="SM00060">
    <property type="entry name" value="FN3"/>
    <property type="match status" value="3"/>
</dbReference>
<keyword evidence="5" id="KW-1185">Reference proteome</keyword>
<proteinExistence type="predicted"/>
<dbReference type="Proteomes" id="UP000321721">
    <property type="component" value="Unassembled WGS sequence"/>
</dbReference>
<accession>A0A5C6RR57</accession>
<dbReference type="InterPro" id="IPR036116">
    <property type="entry name" value="FN3_sf"/>
</dbReference>
<dbReference type="Pfam" id="PF18962">
    <property type="entry name" value="Por_Secre_tail"/>
    <property type="match status" value="1"/>
</dbReference>
<dbReference type="OrthoDB" id="975384at2"/>
<sequence>MKKNTFFMSFLLLLSWQGMAQTTLYLTTSGGSFATEKWVEITDGPNGTGAVLWAQGNGTYGDGQGLVTDSAFTIVDGTTYYINCYDRYADSWDGTTYQIRTAPAGGGILIVNNGGVSPDDGTDNDAASTWEIMDDERESSEAFSYTPASCLQPGNLNVSNVTSISADLAWTENGIASTWDIEWDTTGFTPSTGNMITGTSSNPYNLTGLSPETSYEFYVRADCGGANGTSAWVGPFSFTTTCATYTPNYLEDFTIFTPNCWNEAGDGTPTTGYTGIGTGEWNHTRYLNIGAANDAVKINLYNVGTNDWLLSPIFDLSAGGWELAINAGVTSYNGTASINMGSDDTVQVLLSVDGGINWSAIYTWDVNNQPTNTGSAYTIDLSAYTGINNQFAIWATEGSIDDTEDFDFHINDFEIRIPPTCPAPSSLIAINIDGISADLGWTENGTASTWDIEWDTTGFSPGTGNMITGTSSNPYNLTGLIPETSYEFYVQADCGGSGTSTWVGPFSFTTTVSCQAPSAIMALAINPTDALIGWSENGSATSWQVEWGNLGFSLGSGFSEVTSSNPYLSMPLMPETPYDFYVRSICGAGDTSVWVGPFTFMTPCVASPITTFPWTEDFDGETTPNMPCGWIVDNANADAYTWETGTNQPNSGANAMQVRWNSAEAANDWAFTPELQLTGGVTYQLSFAFSVAGSTFPEKLKVMYGAGQNVAGMTDLLFDSTMTNTTYQTATALFTPPTTGSYYVGFHNYSDADMFRIYVDDVTVDIATAIEDNMLANNISIYPNPTTGIFTIVGTVKNTSVNVMSITGEVVYQNNISGNNTIIDLSNKAKGLYFVSISTENGTETYKMVIQ</sequence>
<feature type="domain" description="Fibronectin type-III" evidence="3">
    <location>
        <begin position="423"/>
        <end position="513"/>
    </location>
</feature>
<dbReference type="InterPro" id="IPR026444">
    <property type="entry name" value="Secre_tail"/>
</dbReference>
<evidence type="ECO:0000256" key="1">
    <source>
        <dbReference type="ARBA" id="ARBA00022729"/>
    </source>
</evidence>
<dbReference type="CDD" id="cd00063">
    <property type="entry name" value="FN3"/>
    <property type="match status" value="2"/>
</dbReference>
<feature type="signal peptide" evidence="2">
    <location>
        <begin position="1"/>
        <end position="20"/>
    </location>
</feature>
<feature type="domain" description="Fibronectin type-III" evidence="3">
    <location>
        <begin position="152"/>
        <end position="244"/>
    </location>
</feature>
<dbReference type="InterPro" id="IPR013783">
    <property type="entry name" value="Ig-like_fold"/>
</dbReference>
<dbReference type="SUPFAM" id="SSF49265">
    <property type="entry name" value="Fibronectin type III"/>
    <property type="match status" value="2"/>
</dbReference>
<dbReference type="Pfam" id="PF07675">
    <property type="entry name" value="Cleaved_Adhesin"/>
    <property type="match status" value="1"/>
</dbReference>
<dbReference type="RefSeq" id="WP_147100881.1">
    <property type="nucleotide sequence ID" value="NZ_VOOS01000004.1"/>
</dbReference>
<dbReference type="InterPro" id="IPR011628">
    <property type="entry name" value="Cleaved_adhesin"/>
</dbReference>
<evidence type="ECO:0000256" key="2">
    <source>
        <dbReference type="SAM" id="SignalP"/>
    </source>
</evidence>
<feature type="chain" id="PRO_5022818245" evidence="2">
    <location>
        <begin position="21"/>
        <end position="851"/>
    </location>
</feature>
<protein>
    <submittedName>
        <fullName evidence="4">T9SS type A sorting domain-containing protein</fullName>
    </submittedName>
</protein>
<dbReference type="Gene3D" id="2.60.40.10">
    <property type="entry name" value="Immunoglobulins"/>
    <property type="match status" value="3"/>
</dbReference>
<dbReference type="Pfam" id="PF00041">
    <property type="entry name" value="fn3"/>
    <property type="match status" value="2"/>
</dbReference>
<dbReference type="Gene3D" id="2.60.120.200">
    <property type="match status" value="1"/>
</dbReference>
<evidence type="ECO:0000313" key="4">
    <source>
        <dbReference type="EMBL" id="TXB64677.1"/>
    </source>
</evidence>
<dbReference type="SUPFAM" id="SSF49785">
    <property type="entry name" value="Galactose-binding domain-like"/>
    <property type="match status" value="1"/>
</dbReference>